<feature type="chain" id="PRO_5026880997" evidence="7">
    <location>
        <begin position="23"/>
        <end position="409"/>
    </location>
</feature>
<dbReference type="AlphaFoldDB" id="A0A6J2XDG0"/>
<dbReference type="InterPro" id="IPR000884">
    <property type="entry name" value="TSP1_rpt"/>
</dbReference>
<dbReference type="SMART" id="SM00209">
    <property type="entry name" value="TSP1"/>
    <property type="match status" value="1"/>
</dbReference>
<accession>A0A6J2XDG0</accession>
<dbReference type="InterPro" id="IPR036383">
    <property type="entry name" value="TSP1_rpt_sf"/>
</dbReference>
<sequence length="409" mass="46089">MSTIRVISVVTLLIHLLKPCTSCDLEDILSDKETSIEEACLSSDIVVRVLSVPSSIGFSDKESAVHFDLTDIYKGTDLLKKHQDMDIYNRKINITYLTRSRAGCLEENEVPREFVVFSNLTGDRIRAVSALPWDQETDQRVWKALGWSTWSDWSPCSVSCSGGIQQRTRHCRRNKCPGFNVQQRHCNLFSCNNTVSLFQEGQFFHPGKEGWQIAPDRPTAWRLSGSSYFWIPISVLFFGEKTGYFPREFSVAMTIRLLNTTLGTIVSLRSRRRQDSYLSFEVAGTDLKLIHATGNGTDVVRIPAGLSDGMWHQIAVSLRDQSIVDIYVDCEWSRTDILHNHALDIPDDCDLIVGYLLEADLEQLSIVGDPRSSRLHCSDVRTPIVDDDIQYGREGGFKSSPSGDKARQG</sequence>
<dbReference type="InterPro" id="IPR001791">
    <property type="entry name" value="Laminin_G"/>
</dbReference>
<proteinExistence type="predicted"/>
<keyword evidence="2" id="KW-0964">Secreted</keyword>
<feature type="domain" description="Thrombospondin-like N-terminal" evidence="8">
    <location>
        <begin position="214"/>
        <end position="370"/>
    </location>
</feature>
<dbReference type="Pfam" id="PF02210">
    <property type="entry name" value="Laminin_G_2"/>
    <property type="match status" value="1"/>
</dbReference>
<evidence type="ECO:0000256" key="5">
    <source>
        <dbReference type="ARBA" id="ARBA00023157"/>
    </source>
</evidence>
<keyword evidence="9" id="KW-1185">Reference proteome</keyword>
<dbReference type="PROSITE" id="PS50092">
    <property type="entry name" value="TSP1"/>
    <property type="match status" value="1"/>
</dbReference>
<evidence type="ECO:0000256" key="3">
    <source>
        <dbReference type="ARBA" id="ARBA00022729"/>
    </source>
</evidence>
<protein>
    <submittedName>
        <fullName evidence="10">Uncharacterized protein LOC115876916</fullName>
    </submittedName>
</protein>
<keyword evidence="4" id="KW-0677">Repeat</keyword>
<dbReference type="InterPro" id="IPR013320">
    <property type="entry name" value="ConA-like_dom_sf"/>
</dbReference>
<dbReference type="GeneID" id="115876916"/>
<evidence type="ECO:0000256" key="7">
    <source>
        <dbReference type="SAM" id="SignalP"/>
    </source>
</evidence>
<evidence type="ECO:0000256" key="1">
    <source>
        <dbReference type="ARBA" id="ARBA00004613"/>
    </source>
</evidence>
<dbReference type="KEGG" id="soy:115876916"/>
<dbReference type="InterPro" id="IPR048287">
    <property type="entry name" value="TSPN-like_N"/>
</dbReference>
<keyword evidence="3 7" id="KW-0732">Signal</keyword>
<organism evidence="9 10">
    <name type="scientific">Sitophilus oryzae</name>
    <name type="common">Rice weevil</name>
    <name type="synonym">Curculio oryzae</name>
    <dbReference type="NCBI Taxonomy" id="7048"/>
    <lineage>
        <taxon>Eukaryota</taxon>
        <taxon>Metazoa</taxon>
        <taxon>Ecdysozoa</taxon>
        <taxon>Arthropoda</taxon>
        <taxon>Hexapoda</taxon>
        <taxon>Insecta</taxon>
        <taxon>Pterygota</taxon>
        <taxon>Neoptera</taxon>
        <taxon>Endopterygota</taxon>
        <taxon>Coleoptera</taxon>
        <taxon>Polyphaga</taxon>
        <taxon>Cucujiformia</taxon>
        <taxon>Curculionidae</taxon>
        <taxon>Dryophthorinae</taxon>
        <taxon>Sitophilus</taxon>
    </lineage>
</organism>
<evidence type="ECO:0000313" key="10">
    <source>
        <dbReference type="RefSeq" id="XP_030748824.1"/>
    </source>
</evidence>
<dbReference type="Proteomes" id="UP000504635">
    <property type="component" value="Unplaced"/>
</dbReference>
<dbReference type="OrthoDB" id="5989160at2759"/>
<comment type="subcellular location">
    <subcellularLocation>
        <location evidence="1">Secreted</location>
    </subcellularLocation>
</comment>
<feature type="signal peptide" evidence="7">
    <location>
        <begin position="1"/>
        <end position="22"/>
    </location>
</feature>
<dbReference type="SUPFAM" id="SSF49899">
    <property type="entry name" value="Concanavalin A-like lectins/glucanases"/>
    <property type="match status" value="1"/>
</dbReference>
<dbReference type="PANTHER" id="PTHR22906">
    <property type="entry name" value="PROPERDIN"/>
    <property type="match status" value="1"/>
</dbReference>
<dbReference type="SUPFAM" id="SSF82895">
    <property type="entry name" value="TSP-1 type 1 repeat"/>
    <property type="match status" value="1"/>
</dbReference>
<dbReference type="SMART" id="SM00210">
    <property type="entry name" value="TSPN"/>
    <property type="match status" value="1"/>
</dbReference>
<name>A0A6J2XDG0_SITOR</name>
<reference evidence="10" key="1">
    <citation type="submission" date="2025-08" db="UniProtKB">
        <authorList>
            <consortium name="RefSeq"/>
        </authorList>
    </citation>
    <scope>IDENTIFICATION</scope>
    <source>
        <tissue evidence="10">Gonads</tissue>
    </source>
</reference>
<gene>
    <name evidence="10" type="primary">LOC115876916</name>
</gene>
<evidence type="ECO:0000313" key="9">
    <source>
        <dbReference type="Proteomes" id="UP000504635"/>
    </source>
</evidence>
<evidence type="ECO:0000259" key="8">
    <source>
        <dbReference type="SMART" id="SM00210"/>
    </source>
</evidence>
<feature type="region of interest" description="Disordered" evidence="6">
    <location>
        <begin position="390"/>
        <end position="409"/>
    </location>
</feature>
<dbReference type="Pfam" id="PF00090">
    <property type="entry name" value="TSP_1"/>
    <property type="match status" value="1"/>
</dbReference>
<evidence type="ECO:0000256" key="4">
    <source>
        <dbReference type="ARBA" id="ARBA00022737"/>
    </source>
</evidence>
<dbReference type="InParanoid" id="A0A6J2XDG0"/>
<dbReference type="Gene3D" id="2.20.100.10">
    <property type="entry name" value="Thrombospondin type-1 (TSP1) repeat"/>
    <property type="match status" value="1"/>
</dbReference>
<dbReference type="RefSeq" id="XP_030748824.1">
    <property type="nucleotide sequence ID" value="XM_030892964.1"/>
</dbReference>
<evidence type="ECO:0000256" key="6">
    <source>
        <dbReference type="SAM" id="MobiDB-lite"/>
    </source>
</evidence>
<dbReference type="PANTHER" id="PTHR22906:SF43">
    <property type="entry name" value="PROPERDIN"/>
    <property type="match status" value="1"/>
</dbReference>
<evidence type="ECO:0000256" key="2">
    <source>
        <dbReference type="ARBA" id="ARBA00022525"/>
    </source>
</evidence>
<dbReference type="Gene3D" id="2.60.120.200">
    <property type="match status" value="1"/>
</dbReference>
<keyword evidence="5" id="KW-1015">Disulfide bond</keyword>
<dbReference type="InterPro" id="IPR052065">
    <property type="entry name" value="Compl_asym_regulator"/>
</dbReference>